<dbReference type="GeneID" id="90039705"/>
<dbReference type="Proteomes" id="UP001498771">
    <property type="component" value="Unassembled WGS sequence"/>
</dbReference>
<reference evidence="1 2" key="1">
    <citation type="submission" date="2024-03" db="EMBL/GenBank/DDBJ databases">
        <title>Genome-scale model development and genomic sequencing of the oleaginous clade Lipomyces.</title>
        <authorList>
            <consortium name="Lawrence Berkeley National Laboratory"/>
            <person name="Czajka J.J."/>
            <person name="Han Y."/>
            <person name="Kim J."/>
            <person name="Mondo S.J."/>
            <person name="Hofstad B.A."/>
            <person name="Robles A."/>
            <person name="Haridas S."/>
            <person name="Riley R."/>
            <person name="LaButti K."/>
            <person name="Pangilinan J."/>
            <person name="Andreopoulos W."/>
            <person name="Lipzen A."/>
            <person name="Yan J."/>
            <person name="Wang M."/>
            <person name="Ng V."/>
            <person name="Grigoriev I.V."/>
            <person name="Spatafora J.W."/>
            <person name="Magnuson J.K."/>
            <person name="Baker S.E."/>
            <person name="Pomraning K.R."/>
        </authorList>
    </citation>
    <scope>NUCLEOTIDE SEQUENCE [LARGE SCALE GENOMIC DNA]</scope>
    <source>
        <strain evidence="1 2">Phaff 52-87</strain>
    </source>
</reference>
<protein>
    <recommendedName>
        <fullName evidence="3">Membrane-associated protein</fullName>
    </recommendedName>
</protein>
<evidence type="ECO:0008006" key="3">
    <source>
        <dbReference type="Google" id="ProtNLM"/>
    </source>
</evidence>
<dbReference type="EMBL" id="JBBJBU010000007">
    <property type="protein sequence ID" value="KAK7204897.1"/>
    <property type="molecule type" value="Genomic_DNA"/>
</dbReference>
<accession>A0ABR1F515</accession>
<dbReference type="RefSeq" id="XP_064767930.1">
    <property type="nucleotide sequence ID" value="XM_064914193.1"/>
</dbReference>
<organism evidence="1 2">
    <name type="scientific">Myxozyma melibiosi</name>
    <dbReference type="NCBI Taxonomy" id="54550"/>
    <lineage>
        <taxon>Eukaryota</taxon>
        <taxon>Fungi</taxon>
        <taxon>Dikarya</taxon>
        <taxon>Ascomycota</taxon>
        <taxon>Saccharomycotina</taxon>
        <taxon>Lipomycetes</taxon>
        <taxon>Lipomycetales</taxon>
        <taxon>Lipomycetaceae</taxon>
        <taxon>Myxozyma</taxon>
    </lineage>
</organism>
<keyword evidence="2" id="KW-1185">Reference proteome</keyword>
<comment type="caution">
    <text evidence="1">The sequence shown here is derived from an EMBL/GenBank/DDBJ whole genome shotgun (WGS) entry which is preliminary data.</text>
</comment>
<evidence type="ECO:0000313" key="1">
    <source>
        <dbReference type="EMBL" id="KAK7204897.1"/>
    </source>
</evidence>
<name>A0ABR1F515_9ASCO</name>
<gene>
    <name evidence="1" type="ORF">BZA70DRAFT_290211</name>
</gene>
<proteinExistence type="predicted"/>
<sequence>MFRRHRFSVVRTFVFIVCIVFIVSSLLQSTGPDGIIRQTSLTGRFYPSAVNFPALRSKAFLLQEQSSEQGQQQTLSSAEYDHKQFLRALLATCTNTHRSPAAAKVLANVAGLNGVASRAIFRTTHNNALDHQTPPRFNPNILPYPRGAVHPYLGFAQQAPTSIGQNELPMGRHSIFYCDMDWVMSDLADHRRELVCQDAAMKLDIPPPVATTAGACTQRPELENTRGFVEPRVIRSPSGEPLLIVGSSSVDNCISQYIVDLRTLIPDLASKMKINELSTPIRFRALTMLPRPTNFSESEHDYTLLFDSVNHIFVEQSLEPRSITALSTLDTDADQEKVFAIDNPESSFKCFASLLKRSSDPANRRTFVQQATNTLRVTLCEWPCEPTIENTVLISIMHVKYQNFDSVHYQRHLVAMSPTAPFEILARSSPLHYAGIDERDMVYTSQIAWDHMHFRSHSTASTVVAPSRGDYATAKRSVQQTNSLVSDHHHGWLDDTIMISISINNQETAVLHSSIADLLGCLQLC</sequence>
<evidence type="ECO:0000313" key="2">
    <source>
        <dbReference type="Proteomes" id="UP001498771"/>
    </source>
</evidence>